<dbReference type="Proteomes" id="UP000692954">
    <property type="component" value="Unassembled WGS sequence"/>
</dbReference>
<dbReference type="AlphaFoldDB" id="A0A8S1Q2X1"/>
<evidence type="ECO:0000313" key="2">
    <source>
        <dbReference type="EMBL" id="CAD8109922.1"/>
    </source>
</evidence>
<feature type="compositionally biased region" description="Basic residues" evidence="1">
    <location>
        <begin position="27"/>
        <end position="39"/>
    </location>
</feature>
<comment type="caution">
    <text evidence="2">The sequence shown here is derived from an EMBL/GenBank/DDBJ whole genome shotgun (WGS) entry which is preliminary data.</text>
</comment>
<reference evidence="2" key="1">
    <citation type="submission" date="2021-01" db="EMBL/GenBank/DDBJ databases">
        <authorList>
            <consortium name="Genoscope - CEA"/>
            <person name="William W."/>
        </authorList>
    </citation>
    <scope>NUCLEOTIDE SEQUENCE</scope>
</reference>
<dbReference type="EMBL" id="CAJJDN010000094">
    <property type="protein sequence ID" value="CAD8109922.1"/>
    <property type="molecule type" value="Genomic_DNA"/>
</dbReference>
<evidence type="ECO:0000256" key="1">
    <source>
        <dbReference type="SAM" id="MobiDB-lite"/>
    </source>
</evidence>
<sequence>MVEIGKNQRQQIFHQDPAIPPPIQVKKASKKDINKRHSRRDRETIRV</sequence>
<feature type="region of interest" description="Disordered" evidence="1">
    <location>
        <begin position="1"/>
        <end position="47"/>
    </location>
</feature>
<accession>A0A8S1Q2X1</accession>
<gene>
    <name evidence="2" type="ORF">PSON_ATCC_30995.1.T0940197</name>
</gene>
<protein>
    <submittedName>
        <fullName evidence="2">Uncharacterized protein</fullName>
    </submittedName>
</protein>
<keyword evidence="3" id="KW-1185">Reference proteome</keyword>
<evidence type="ECO:0000313" key="3">
    <source>
        <dbReference type="Proteomes" id="UP000692954"/>
    </source>
</evidence>
<name>A0A8S1Q2X1_9CILI</name>
<organism evidence="2 3">
    <name type="scientific">Paramecium sonneborni</name>
    <dbReference type="NCBI Taxonomy" id="65129"/>
    <lineage>
        <taxon>Eukaryota</taxon>
        <taxon>Sar</taxon>
        <taxon>Alveolata</taxon>
        <taxon>Ciliophora</taxon>
        <taxon>Intramacronucleata</taxon>
        <taxon>Oligohymenophorea</taxon>
        <taxon>Peniculida</taxon>
        <taxon>Parameciidae</taxon>
        <taxon>Paramecium</taxon>
    </lineage>
</organism>
<proteinExistence type="predicted"/>